<evidence type="ECO:0000259" key="2">
    <source>
        <dbReference type="PROSITE" id="PS50076"/>
    </source>
</evidence>
<reference evidence="3 4" key="1">
    <citation type="submission" date="2020-03" db="EMBL/GenBank/DDBJ databases">
        <title>Sequencing the genomes of 1000 actinobacteria strains.</title>
        <authorList>
            <person name="Klenk H.-P."/>
        </authorList>
    </citation>
    <scope>NUCLEOTIDE SEQUENCE [LARGE SCALE GENOMIC DNA]</scope>
    <source>
        <strain evidence="3 4">DSM 45668</strain>
    </source>
</reference>
<dbReference type="Proteomes" id="UP000754495">
    <property type="component" value="Unassembled WGS sequence"/>
</dbReference>
<dbReference type="PANTHER" id="PTHR43096:SF48">
    <property type="entry name" value="CHAPERONE PROTEIN DNAJ"/>
    <property type="match status" value="1"/>
</dbReference>
<keyword evidence="4" id="KW-1185">Reference proteome</keyword>
<evidence type="ECO:0000313" key="4">
    <source>
        <dbReference type="Proteomes" id="UP000754495"/>
    </source>
</evidence>
<proteinExistence type="predicted"/>
<dbReference type="CDD" id="cd06257">
    <property type="entry name" value="DnaJ"/>
    <property type="match status" value="1"/>
</dbReference>
<dbReference type="PRINTS" id="PR00625">
    <property type="entry name" value="JDOMAIN"/>
</dbReference>
<organism evidence="3 4">
    <name type="scientific">Amycolatopsis viridis</name>
    <dbReference type="NCBI Taxonomy" id="185678"/>
    <lineage>
        <taxon>Bacteria</taxon>
        <taxon>Bacillati</taxon>
        <taxon>Actinomycetota</taxon>
        <taxon>Actinomycetes</taxon>
        <taxon>Pseudonocardiales</taxon>
        <taxon>Pseudonocardiaceae</taxon>
        <taxon>Amycolatopsis</taxon>
    </lineage>
</organism>
<dbReference type="SUPFAM" id="SSF46565">
    <property type="entry name" value="Chaperone J-domain"/>
    <property type="match status" value="1"/>
</dbReference>
<dbReference type="InterPro" id="IPR036869">
    <property type="entry name" value="J_dom_sf"/>
</dbReference>
<dbReference type="PANTHER" id="PTHR43096">
    <property type="entry name" value="DNAJ HOMOLOG 1, MITOCHONDRIAL-RELATED"/>
    <property type="match status" value="1"/>
</dbReference>
<comment type="caution">
    <text evidence="3">The sequence shown here is derived from an EMBL/GenBank/DDBJ whole genome shotgun (WGS) entry which is preliminary data.</text>
</comment>
<dbReference type="SMART" id="SM00271">
    <property type="entry name" value="DnaJ"/>
    <property type="match status" value="1"/>
</dbReference>
<dbReference type="EMBL" id="JAANOU010000001">
    <property type="protein sequence ID" value="NIH79752.1"/>
    <property type="molecule type" value="Genomic_DNA"/>
</dbReference>
<dbReference type="Pfam" id="PF00226">
    <property type="entry name" value="DnaJ"/>
    <property type="match status" value="1"/>
</dbReference>
<dbReference type="Gene3D" id="1.10.287.110">
    <property type="entry name" value="DnaJ domain"/>
    <property type="match status" value="1"/>
</dbReference>
<evidence type="ECO:0000256" key="1">
    <source>
        <dbReference type="SAM" id="MobiDB-lite"/>
    </source>
</evidence>
<dbReference type="RefSeq" id="WP_208400111.1">
    <property type="nucleotide sequence ID" value="NZ_JAANOU010000001.1"/>
</dbReference>
<evidence type="ECO:0000313" key="3">
    <source>
        <dbReference type="EMBL" id="NIH79752.1"/>
    </source>
</evidence>
<dbReference type="InterPro" id="IPR001623">
    <property type="entry name" value="DnaJ_domain"/>
</dbReference>
<accession>A0ABX0SS18</accession>
<feature type="region of interest" description="Disordered" evidence="1">
    <location>
        <begin position="52"/>
        <end position="88"/>
    </location>
</feature>
<dbReference type="PROSITE" id="PS50076">
    <property type="entry name" value="DNAJ_2"/>
    <property type="match status" value="1"/>
</dbReference>
<name>A0ABX0SS18_9PSEU</name>
<gene>
    <name evidence="3" type="ORF">FHX46_002282</name>
</gene>
<sequence>MDPYAVLGVPRDATPAEIAAAYRRLVRELHPDAADPDPDRLAEVLAAYRALRERPVPPAPPHPPRPVRRRPSPGEPDIRAGPVRWERW</sequence>
<protein>
    <recommendedName>
        <fullName evidence="2">J domain-containing protein</fullName>
    </recommendedName>
</protein>
<feature type="domain" description="J" evidence="2">
    <location>
        <begin position="2"/>
        <end position="56"/>
    </location>
</feature>